<comment type="function">
    <text evidence="8">Catalyzes the acetylation of L-2,4-diaminobutyrate (DABA) to gamma-N-acetyl-alpha,gamma-diaminobutyric acid (ADABA) with acetyl coenzyme A.</text>
</comment>
<dbReference type="InterPro" id="IPR016181">
    <property type="entry name" value="Acyl_CoA_acyltransferase"/>
</dbReference>
<dbReference type="SUPFAM" id="SSF55729">
    <property type="entry name" value="Acyl-CoA N-acyltransferases (Nat)"/>
    <property type="match status" value="1"/>
</dbReference>
<dbReference type="GO" id="GO:0019491">
    <property type="term" value="P:ectoine biosynthetic process"/>
    <property type="evidence" value="ECO:0007669"/>
    <property type="project" value="InterPro"/>
</dbReference>
<proteinExistence type="inferred from homology"/>
<keyword evidence="6 8" id="KW-0012">Acyltransferase</keyword>
<evidence type="ECO:0000256" key="3">
    <source>
        <dbReference type="ARBA" id="ARBA00012355"/>
    </source>
</evidence>
<dbReference type="AlphaFoldDB" id="A0A918SF82"/>
<reference evidence="10" key="2">
    <citation type="submission" date="2020-09" db="EMBL/GenBank/DDBJ databases">
        <authorList>
            <person name="Sun Q."/>
            <person name="Kim S."/>
        </authorList>
    </citation>
    <scope>NUCLEOTIDE SEQUENCE</scope>
    <source>
        <strain evidence="10">KCTC 32437</strain>
    </source>
</reference>
<dbReference type="CDD" id="cd04301">
    <property type="entry name" value="NAT_SF"/>
    <property type="match status" value="1"/>
</dbReference>
<dbReference type="GO" id="GO:0033816">
    <property type="term" value="F:diaminobutyrate acetyltransferase activity"/>
    <property type="evidence" value="ECO:0007669"/>
    <property type="project" value="UniProtKB-EC"/>
</dbReference>
<evidence type="ECO:0000256" key="6">
    <source>
        <dbReference type="ARBA" id="ARBA00023315"/>
    </source>
</evidence>
<organism evidence="10 11">
    <name type="scientific">Devosia pacifica</name>
    <dbReference type="NCBI Taxonomy" id="1335967"/>
    <lineage>
        <taxon>Bacteria</taxon>
        <taxon>Pseudomonadati</taxon>
        <taxon>Pseudomonadota</taxon>
        <taxon>Alphaproteobacteria</taxon>
        <taxon>Hyphomicrobiales</taxon>
        <taxon>Devosiaceae</taxon>
        <taxon>Devosia</taxon>
    </lineage>
</organism>
<sequence length="184" mass="20364">MHLAAVGNRSTAKSDDLVIRAPKREDGSGVWDLVRATSSLDDNSMYCNLLQCSHFSQTCALAELDGEVVGWLSGYIPPETPDVFFVWQVCVSEKARGRGLAKRLINAVLARRVCKGVERLQSTITGDNKASWALFGSIADQLETELTRKPHFERDEHFDGRHATEFLVNIGPFERKAVDMPSAA</sequence>
<comment type="similarity">
    <text evidence="2 8">Belongs to the acetyltransferase family. EctA subfamily.</text>
</comment>
<comment type="pathway">
    <text evidence="1 8">Amine and polyamine biosynthesis; ectoine biosynthesis; L-ectoine from L-aspartate 4-semialdehyde: step 2/3.</text>
</comment>
<dbReference type="EMBL" id="BMZE01000004">
    <property type="protein sequence ID" value="GHA36134.1"/>
    <property type="molecule type" value="Genomic_DNA"/>
</dbReference>
<evidence type="ECO:0000313" key="11">
    <source>
        <dbReference type="Proteomes" id="UP000646579"/>
    </source>
</evidence>
<dbReference type="Proteomes" id="UP000646579">
    <property type="component" value="Unassembled WGS sequence"/>
</dbReference>
<protein>
    <recommendedName>
        <fullName evidence="4 8">L-2,4-diaminobutyric acid acetyltransferase</fullName>
        <shortName evidence="8">DABA acetyltransferase</shortName>
        <ecNumber evidence="3 8">2.3.1.178</ecNumber>
    </recommendedName>
</protein>
<gene>
    <name evidence="8 10" type="primary">ectA</name>
    <name evidence="10" type="ORF">GCM10007989_35270</name>
</gene>
<dbReference type="Gene3D" id="3.40.630.30">
    <property type="match status" value="1"/>
</dbReference>
<keyword evidence="5 8" id="KW-0808">Transferase</keyword>
<evidence type="ECO:0000256" key="5">
    <source>
        <dbReference type="ARBA" id="ARBA00022679"/>
    </source>
</evidence>
<comment type="caution">
    <text evidence="10">The sequence shown here is derived from an EMBL/GenBank/DDBJ whole genome shotgun (WGS) entry which is preliminary data.</text>
</comment>
<dbReference type="EC" id="2.3.1.178" evidence="3 8"/>
<evidence type="ECO:0000259" key="9">
    <source>
        <dbReference type="PROSITE" id="PS51186"/>
    </source>
</evidence>
<evidence type="ECO:0000256" key="7">
    <source>
        <dbReference type="ARBA" id="ARBA00048924"/>
    </source>
</evidence>
<dbReference type="InterPro" id="IPR012772">
    <property type="entry name" value="Ectoine_EctA"/>
</dbReference>
<evidence type="ECO:0000256" key="2">
    <source>
        <dbReference type="ARBA" id="ARBA00010712"/>
    </source>
</evidence>
<dbReference type="RefSeq" id="WP_189427106.1">
    <property type="nucleotide sequence ID" value="NZ_BMZE01000004.1"/>
</dbReference>
<dbReference type="NCBIfam" id="TIGR02406">
    <property type="entry name" value="ectoine_EctA"/>
    <property type="match status" value="1"/>
</dbReference>
<evidence type="ECO:0000256" key="8">
    <source>
        <dbReference type="RuleBase" id="RU365045"/>
    </source>
</evidence>
<evidence type="ECO:0000256" key="4">
    <source>
        <dbReference type="ARBA" id="ARBA00017935"/>
    </source>
</evidence>
<accession>A0A918SF82</accession>
<keyword evidence="11" id="KW-1185">Reference proteome</keyword>
<dbReference type="Pfam" id="PF00583">
    <property type="entry name" value="Acetyltransf_1"/>
    <property type="match status" value="1"/>
</dbReference>
<comment type="catalytic activity">
    <reaction evidence="7 8">
        <text>L-2,4-diaminobutanoate + acetyl-CoA = (2S)-4-acetamido-2-aminobutanoate + CoA + H(+)</text>
        <dbReference type="Rhea" id="RHEA:16901"/>
        <dbReference type="ChEBI" id="CHEBI:15378"/>
        <dbReference type="ChEBI" id="CHEBI:57287"/>
        <dbReference type="ChEBI" id="CHEBI:57288"/>
        <dbReference type="ChEBI" id="CHEBI:58761"/>
        <dbReference type="ChEBI" id="CHEBI:58929"/>
        <dbReference type="EC" id="2.3.1.178"/>
    </reaction>
</comment>
<feature type="domain" description="N-acetyltransferase" evidence="9">
    <location>
        <begin position="17"/>
        <end position="171"/>
    </location>
</feature>
<evidence type="ECO:0000256" key="1">
    <source>
        <dbReference type="ARBA" id="ARBA00004978"/>
    </source>
</evidence>
<dbReference type="InterPro" id="IPR000182">
    <property type="entry name" value="GNAT_dom"/>
</dbReference>
<name>A0A918SF82_9HYPH</name>
<reference evidence="10" key="1">
    <citation type="journal article" date="2014" name="Int. J. Syst. Evol. Microbiol.">
        <title>Complete genome sequence of Corynebacterium casei LMG S-19264T (=DSM 44701T), isolated from a smear-ripened cheese.</title>
        <authorList>
            <consortium name="US DOE Joint Genome Institute (JGI-PGF)"/>
            <person name="Walter F."/>
            <person name="Albersmeier A."/>
            <person name="Kalinowski J."/>
            <person name="Ruckert C."/>
        </authorList>
    </citation>
    <scope>NUCLEOTIDE SEQUENCE</scope>
    <source>
        <strain evidence="10">KCTC 32437</strain>
    </source>
</reference>
<dbReference type="PROSITE" id="PS51186">
    <property type="entry name" value="GNAT"/>
    <property type="match status" value="1"/>
</dbReference>
<evidence type="ECO:0000313" key="10">
    <source>
        <dbReference type="EMBL" id="GHA36134.1"/>
    </source>
</evidence>